<name>A0A223HWQ1_THETR</name>
<dbReference type="GO" id="GO:0016787">
    <property type="term" value="F:hydrolase activity"/>
    <property type="evidence" value="ECO:0007669"/>
    <property type="project" value="UniProtKB-KW"/>
</dbReference>
<reference evidence="5 6" key="1">
    <citation type="submission" date="2016-08" db="EMBL/GenBank/DDBJ databases">
        <title>A novel genetic cassette of butanologenic Thermoanaerobacterium thermosaccharolyticum that directly convert cellulose to butanol.</title>
        <authorList>
            <person name="Li T."/>
            <person name="He J."/>
        </authorList>
    </citation>
    <scope>NUCLEOTIDE SEQUENCE [LARGE SCALE GENOMIC DNA]</scope>
    <source>
        <strain evidence="5 6">TG57</strain>
    </source>
</reference>
<keyword evidence="2" id="KW-0540">Nuclease</keyword>
<keyword evidence="1" id="KW-1277">Toxin-antitoxin system</keyword>
<evidence type="ECO:0000313" key="6">
    <source>
        <dbReference type="Proteomes" id="UP000214975"/>
    </source>
</evidence>
<dbReference type="GO" id="GO:0110001">
    <property type="term" value="C:toxin-antitoxin complex"/>
    <property type="evidence" value="ECO:0007669"/>
    <property type="project" value="InterPro"/>
</dbReference>
<keyword evidence="3" id="KW-0378">Hydrolase</keyword>
<dbReference type="Proteomes" id="UP000214975">
    <property type="component" value="Chromosome"/>
</dbReference>
<dbReference type="Pfam" id="PF01934">
    <property type="entry name" value="HepT-like"/>
    <property type="match status" value="1"/>
</dbReference>
<evidence type="ECO:0008006" key="7">
    <source>
        <dbReference type="Google" id="ProtNLM"/>
    </source>
</evidence>
<gene>
    <name evidence="5" type="ORF">Thert_00728</name>
</gene>
<dbReference type="EMBL" id="CP016893">
    <property type="protein sequence ID" value="AST56888.1"/>
    <property type="molecule type" value="Genomic_DNA"/>
</dbReference>
<evidence type="ECO:0000256" key="2">
    <source>
        <dbReference type="ARBA" id="ARBA00022722"/>
    </source>
</evidence>
<dbReference type="InterPro" id="IPR052379">
    <property type="entry name" value="Type_VII_TA_RNase"/>
</dbReference>
<dbReference type="AlphaFoldDB" id="A0A223HWQ1"/>
<dbReference type="InterPro" id="IPR008201">
    <property type="entry name" value="HepT-like"/>
</dbReference>
<evidence type="ECO:0000313" key="5">
    <source>
        <dbReference type="EMBL" id="AST56888.1"/>
    </source>
</evidence>
<accession>A0A223HWQ1</accession>
<dbReference type="PANTHER" id="PTHR33397:SF3">
    <property type="entry name" value="MRNA NUCLEASE HEPT"/>
    <property type="match status" value="1"/>
</dbReference>
<evidence type="ECO:0000256" key="4">
    <source>
        <dbReference type="ARBA" id="ARBA00024207"/>
    </source>
</evidence>
<dbReference type="InterPro" id="IPR037038">
    <property type="entry name" value="HepT-like_sf"/>
</dbReference>
<evidence type="ECO:0000256" key="3">
    <source>
        <dbReference type="ARBA" id="ARBA00022801"/>
    </source>
</evidence>
<dbReference type="RefSeq" id="WP_237268816.1">
    <property type="nucleotide sequence ID" value="NZ_CP016893.1"/>
</dbReference>
<evidence type="ECO:0000256" key="1">
    <source>
        <dbReference type="ARBA" id="ARBA00022649"/>
    </source>
</evidence>
<organism evidence="5 6">
    <name type="scientific">Thermoanaerobacterium thermosaccharolyticum</name>
    <name type="common">Clostridium thermosaccharolyticum</name>
    <dbReference type="NCBI Taxonomy" id="1517"/>
    <lineage>
        <taxon>Bacteria</taxon>
        <taxon>Bacillati</taxon>
        <taxon>Bacillota</taxon>
        <taxon>Clostridia</taxon>
        <taxon>Thermoanaerobacterales</taxon>
        <taxon>Thermoanaerobacteraceae</taxon>
        <taxon>Thermoanaerobacterium</taxon>
    </lineage>
</organism>
<dbReference type="Gene3D" id="1.20.120.580">
    <property type="entry name" value="bsu32300-like"/>
    <property type="match status" value="1"/>
</dbReference>
<dbReference type="GO" id="GO:0004540">
    <property type="term" value="F:RNA nuclease activity"/>
    <property type="evidence" value="ECO:0007669"/>
    <property type="project" value="InterPro"/>
</dbReference>
<protein>
    <recommendedName>
        <fullName evidence="7">DUF86 domain-containing protein</fullName>
    </recommendedName>
</protein>
<dbReference type="PANTHER" id="PTHR33397">
    <property type="entry name" value="UPF0331 PROTEIN YUTE"/>
    <property type="match status" value="1"/>
</dbReference>
<proteinExistence type="inferred from homology"/>
<comment type="similarity">
    <text evidence="4">Belongs to the HepT RNase toxin family.</text>
</comment>
<sequence length="62" mass="7104">MIREAGVLDVDFAVKIAPASGLRNRLVHQYEKIDDKIVYNSVKMTIEDFSKYVDIISRYIGV</sequence>